<evidence type="ECO:0000313" key="4">
    <source>
        <dbReference type="Proteomes" id="UP000008144"/>
    </source>
</evidence>
<proteinExistence type="predicted"/>
<reference evidence="3" key="2">
    <citation type="journal article" date="2008" name="Genome Biol.">
        <title>Improved genome assembly and evidence-based global gene model set for the chordate Ciona intestinalis: new insight into intron and operon populations.</title>
        <authorList>
            <person name="Satou Y."/>
            <person name="Mineta K."/>
            <person name="Ogasawara M."/>
            <person name="Sasakura Y."/>
            <person name="Shoguchi E."/>
            <person name="Ueno K."/>
            <person name="Yamada L."/>
            <person name="Matsumoto J."/>
            <person name="Wasserscheid J."/>
            <person name="Dewar K."/>
            <person name="Wiley G.B."/>
            <person name="Macmil S.L."/>
            <person name="Roe B.A."/>
            <person name="Zeller R.W."/>
            <person name="Hastings K.E."/>
            <person name="Lemaire P."/>
            <person name="Lindquist E."/>
            <person name="Endo T."/>
            <person name="Hotta K."/>
            <person name="Inaba K."/>
        </authorList>
    </citation>
    <scope>NUCLEOTIDE SEQUENCE [LARGE SCALE GENOMIC DNA]</scope>
    <source>
        <strain evidence="3">wild type</strain>
    </source>
</reference>
<dbReference type="FunFam" id="1.10.8.10:FF:000036">
    <property type="entry name" value="Toll-interacting protein-like Protein"/>
    <property type="match status" value="1"/>
</dbReference>
<dbReference type="SMART" id="SM00546">
    <property type="entry name" value="CUE"/>
    <property type="match status" value="1"/>
</dbReference>
<keyword evidence="4" id="KW-1185">Reference proteome</keyword>
<name>H2XYD7_CIOIN</name>
<sequence length="66" mass="7390">MYQPAMAQQQQQLQRAPVPQGPLYTEADVKQIKEMFPDVEEDAIKTVLEASRGNKDAAINSLLSMQ</sequence>
<organism evidence="3 4">
    <name type="scientific">Ciona intestinalis</name>
    <name type="common">Transparent sea squirt</name>
    <name type="synonym">Ascidia intestinalis</name>
    <dbReference type="NCBI Taxonomy" id="7719"/>
    <lineage>
        <taxon>Eukaryota</taxon>
        <taxon>Metazoa</taxon>
        <taxon>Chordata</taxon>
        <taxon>Tunicata</taxon>
        <taxon>Ascidiacea</taxon>
        <taxon>Phlebobranchia</taxon>
        <taxon>Cionidae</taxon>
        <taxon>Ciona</taxon>
    </lineage>
</organism>
<evidence type="ECO:0000313" key="3">
    <source>
        <dbReference type="Ensembl" id="ENSCINP00000034671.1"/>
    </source>
</evidence>
<dbReference type="PANTHER" id="PTHR16461">
    <property type="entry name" value="TOLL-INTERACTING PROTEIN"/>
    <property type="match status" value="1"/>
</dbReference>
<dbReference type="HOGENOM" id="CLU_2830469_0_0_1"/>
<feature type="domain" description="CUE" evidence="2">
    <location>
        <begin position="24"/>
        <end position="66"/>
    </location>
</feature>
<dbReference type="InParanoid" id="H2XYD7"/>
<dbReference type="STRING" id="7719.ENSCINP00000034671"/>
<dbReference type="EMBL" id="EAAA01002149">
    <property type="status" value="NOT_ANNOTATED_CDS"/>
    <property type="molecule type" value="Genomic_DNA"/>
</dbReference>
<reference evidence="4" key="1">
    <citation type="journal article" date="2002" name="Science">
        <title>The draft genome of Ciona intestinalis: insights into chordate and vertebrate origins.</title>
        <authorList>
            <person name="Dehal P."/>
            <person name="Satou Y."/>
            <person name="Campbell R.K."/>
            <person name="Chapman J."/>
            <person name="Degnan B."/>
            <person name="De Tomaso A."/>
            <person name="Davidson B."/>
            <person name="Di Gregorio A."/>
            <person name="Gelpke M."/>
            <person name="Goodstein D.M."/>
            <person name="Harafuji N."/>
            <person name="Hastings K.E."/>
            <person name="Ho I."/>
            <person name="Hotta K."/>
            <person name="Huang W."/>
            <person name="Kawashima T."/>
            <person name="Lemaire P."/>
            <person name="Martinez D."/>
            <person name="Meinertzhagen I.A."/>
            <person name="Necula S."/>
            <person name="Nonaka M."/>
            <person name="Putnam N."/>
            <person name="Rash S."/>
            <person name="Saiga H."/>
            <person name="Satake M."/>
            <person name="Terry A."/>
            <person name="Yamada L."/>
            <person name="Wang H.G."/>
            <person name="Awazu S."/>
            <person name="Azumi K."/>
            <person name="Boore J."/>
            <person name="Branno M."/>
            <person name="Chin-Bow S."/>
            <person name="DeSantis R."/>
            <person name="Doyle S."/>
            <person name="Francino P."/>
            <person name="Keys D.N."/>
            <person name="Haga S."/>
            <person name="Hayashi H."/>
            <person name="Hino K."/>
            <person name="Imai K.S."/>
            <person name="Inaba K."/>
            <person name="Kano S."/>
            <person name="Kobayashi K."/>
            <person name="Kobayashi M."/>
            <person name="Lee B.I."/>
            <person name="Makabe K.W."/>
            <person name="Manohar C."/>
            <person name="Matassi G."/>
            <person name="Medina M."/>
            <person name="Mochizuki Y."/>
            <person name="Mount S."/>
            <person name="Morishita T."/>
            <person name="Miura S."/>
            <person name="Nakayama A."/>
            <person name="Nishizaka S."/>
            <person name="Nomoto H."/>
            <person name="Ohta F."/>
            <person name="Oishi K."/>
            <person name="Rigoutsos I."/>
            <person name="Sano M."/>
            <person name="Sasaki A."/>
            <person name="Sasakura Y."/>
            <person name="Shoguchi E."/>
            <person name="Shin-i T."/>
            <person name="Spagnuolo A."/>
            <person name="Stainier D."/>
            <person name="Suzuki M.M."/>
            <person name="Tassy O."/>
            <person name="Takatori N."/>
            <person name="Tokuoka M."/>
            <person name="Yagi K."/>
            <person name="Yoshizaki F."/>
            <person name="Wada S."/>
            <person name="Zhang C."/>
            <person name="Hyatt P.D."/>
            <person name="Larimer F."/>
            <person name="Detter C."/>
            <person name="Doggett N."/>
            <person name="Glavina T."/>
            <person name="Hawkins T."/>
            <person name="Richardson P."/>
            <person name="Lucas S."/>
            <person name="Kohara Y."/>
            <person name="Levine M."/>
            <person name="Satoh N."/>
            <person name="Rokhsar D.S."/>
        </authorList>
    </citation>
    <scope>NUCLEOTIDE SEQUENCE [LARGE SCALE GENOMIC DNA]</scope>
</reference>
<reference evidence="3" key="3">
    <citation type="submission" date="2025-08" db="UniProtKB">
        <authorList>
            <consortium name="Ensembl"/>
        </authorList>
    </citation>
    <scope>IDENTIFICATION</scope>
</reference>
<dbReference type="PROSITE" id="PS51140">
    <property type="entry name" value="CUE"/>
    <property type="match status" value="1"/>
</dbReference>
<reference evidence="3" key="4">
    <citation type="submission" date="2025-09" db="UniProtKB">
        <authorList>
            <consortium name="Ensembl"/>
        </authorList>
    </citation>
    <scope>IDENTIFICATION</scope>
</reference>
<dbReference type="Proteomes" id="UP000008144">
    <property type="component" value="Chromosome 5"/>
</dbReference>
<feature type="compositionally biased region" description="Low complexity" evidence="1">
    <location>
        <begin position="1"/>
        <end position="18"/>
    </location>
</feature>
<feature type="region of interest" description="Disordered" evidence="1">
    <location>
        <begin position="1"/>
        <end position="22"/>
    </location>
</feature>
<dbReference type="PANTHER" id="PTHR16461:SF5">
    <property type="entry name" value="TOLL-INTERACTING PROTEIN"/>
    <property type="match status" value="1"/>
</dbReference>
<dbReference type="InterPro" id="IPR009060">
    <property type="entry name" value="UBA-like_sf"/>
</dbReference>
<evidence type="ECO:0000259" key="2">
    <source>
        <dbReference type="PROSITE" id="PS51140"/>
    </source>
</evidence>
<dbReference type="Gene3D" id="1.10.8.10">
    <property type="entry name" value="DNA helicase RuvA subunit, C-terminal domain"/>
    <property type="match status" value="1"/>
</dbReference>
<dbReference type="GO" id="GO:0043130">
    <property type="term" value="F:ubiquitin binding"/>
    <property type="evidence" value="ECO:0007669"/>
    <property type="project" value="InterPro"/>
</dbReference>
<dbReference type="Pfam" id="PF02845">
    <property type="entry name" value="CUE"/>
    <property type="match status" value="1"/>
</dbReference>
<dbReference type="Ensembl" id="ENSCINT00000030805.1">
    <property type="protein sequence ID" value="ENSCINP00000034671.1"/>
    <property type="gene ID" value="ENSCING00000019744.1"/>
</dbReference>
<dbReference type="AlphaFoldDB" id="H2XYD7"/>
<evidence type="ECO:0000256" key="1">
    <source>
        <dbReference type="SAM" id="MobiDB-lite"/>
    </source>
</evidence>
<protein>
    <recommendedName>
        <fullName evidence="2">CUE domain-containing protein</fullName>
    </recommendedName>
</protein>
<accession>H2XYD7</accession>
<dbReference type="SUPFAM" id="SSF46934">
    <property type="entry name" value="UBA-like"/>
    <property type="match status" value="1"/>
</dbReference>
<dbReference type="InterPro" id="IPR003892">
    <property type="entry name" value="CUE"/>
</dbReference>